<organism evidence="2 3">
    <name type="scientific">Streptomyces alfalfae</name>
    <dbReference type="NCBI Taxonomy" id="1642299"/>
    <lineage>
        <taxon>Bacteria</taxon>
        <taxon>Bacillati</taxon>
        <taxon>Actinomycetota</taxon>
        <taxon>Actinomycetes</taxon>
        <taxon>Kitasatosporales</taxon>
        <taxon>Streptomycetaceae</taxon>
        <taxon>Streptomyces</taxon>
    </lineage>
</organism>
<keyword evidence="3" id="KW-1185">Reference proteome</keyword>
<dbReference type="RefSeq" id="WP_076688271.1">
    <property type="nucleotide sequence ID" value="NZ_CP015588.1"/>
</dbReference>
<evidence type="ECO:0000313" key="2">
    <source>
        <dbReference type="EMBL" id="APY90350.1"/>
    </source>
</evidence>
<feature type="compositionally biased region" description="Basic and acidic residues" evidence="1">
    <location>
        <begin position="64"/>
        <end position="84"/>
    </location>
</feature>
<name>A0ABM6H267_9ACTN</name>
<feature type="compositionally biased region" description="Low complexity" evidence="1">
    <location>
        <begin position="50"/>
        <end position="60"/>
    </location>
</feature>
<feature type="region of interest" description="Disordered" evidence="1">
    <location>
        <begin position="18"/>
        <end position="95"/>
    </location>
</feature>
<protein>
    <submittedName>
        <fullName evidence="2">Uncharacterized protein</fullName>
    </submittedName>
</protein>
<dbReference type="Proteomes" id="UP000187191">
    <property type="component" value="Chromosome"/>
</dbReference>
<evidence type="ECO:0000256" key="1">
    <source>
        <dbReference type="SAM" id="MobiDB-lite"/>
    </source>
</evidence>
<reference evidence="2 3" key="1">
    <citation type="submission" date="2016-05" db="EMBL/GenBank/DDBJ databases">
        <authorList>
            <person name="Gu J."/>
        </authorList>
    </citation>
    <scope>NUCLEOTIDE SEQUENCE [LARGE SCALE GENOMIC DNA]</scope>
    <source>
        <strain evidence="2 3">ACCC40021</strain>
    </source>
</reference>
<sequence>MILAPKIALVGVIRHGGGTGLGQGSADVGGHEHGGGRETVFGPVRGGRHVVGAGQVGAKGANRRSQDRKVTKPSAEARRRERTSPLRAVAAARSS</sequence>
<accession>A0ABM6H267</accession>
<dbReference type="EMBL" id="CP015588">
    <property type="protein sequence ID" value="APY90350.1"/>
    <property type="molecule type" value="Genomic_DNA"/>
</dbReference>
<proteinExistence type="predicted"/>
<evidence type="ECO:0000313" key="3">
    <source>
        <dbReference type="Proteomes" id="UP000187191"/>
    </source>
</evidence>
<gene>
    <name evidence="2" type="ORF">A7J05_36025</name>
</gene>